<dbReference type="AlphaFoldDB" id="A0AA43UBP7"/>
<organism evidence="15 16">
    <name type="scientific">Atopococcus tabaci</name>
    <dbReference type="NCBI Taxonomy" id="269774"/>
    <lineage>
        <taxon>Bacteria</taxon>
        <taxon>Bacillati</taxon>
        <taxon>Bacillota</taxon>
        <taxon>Bacilli</taxon>
        <taxon>Lactobacillales</taxon>
        <taxon>Carnobacteriaceae</taxon>
        <taxon>Atopococcus</taxon>
    </lineage>
</organism>
<comment type="catalytic activity">
    <reaction evidence="1 10 11">
        <text>D-ribulose 5-phosphate = D-xylulose 5-phosphate</text>
        <dbReference type="Rhea" id="RHEA:13677"/>
        <dbReference type="ChEBI" id="CHEBI:57737"/>
        <dbReference type="ChEBI" id="CHEBI:58121"/>
        <dbReference type="EC" id="5.1.3.1"/>
    </reaction>
</comment>
<dbReference type="InterPro" id="IPR011060">
    <property type="entry name" value="RibuloseP-bd_barrel"/>
</dbReference>
<feature type="active site" description="Proton donor" evidence="10 12">
    <location>
        <position position="171"/>
    </location>
</feature>
<feature type="binding site" evidence="10 14">
    <location>
        <position position="62"/>
    </location>
    <ligand>
        <name>substrate</name>
    </ligand>
</feature>
<feature type="binding site" evidence="10 13">
    <location>
        <position position="29"/>
    </location>
    <ligand>
        <name>a divalent metal cation</name>
        <dbReference type="ChEBI" id="CHEBI:60240"/>
    </ligand>
</feature>
<dbReference type="GO" id="GO:0004750">
    <property type="term" value="F:D-ribulose-phosphate 3-epimerase activity"/>
    <property type="evidence" value="ECO:0007669"/>
    <property type="project" value="UniProtKB-UniRule"/>
</dbReference>
<dbReference type="InterPro" id="IPR026019">
    <property type="entry name" value="Ribul_P_3_epim"/>
</dbReference>
<comment type="cofactor">
    <cofactor evidence="3">
        <name>Co(2+)</name>
        <dbReference type="ChEBI" id="CHEBI:48828"/>
    </cofactor>
</comment>
<feature type="binding site" evidence="10 14">
    <location>
        <position position="6"/>
    </location>
    <ligand>
        <name>substrate</name>
    </ligand>
</feature>
<keyword evidence="8 10" id="KW-0479">Metal-binding</keyword>
<evidence type="ECO:0000256" key="5">
    <source>
        <dbReference type="ARBA" id="ARBA00001954"/>
    </source>
</evidence>
<keyword evidence="10 11" id="KW-0119">Carbohydrate metabolism</keyword>
<keyword evidence="9 10" id="KW-0413">Isomerase</keyword>
<dbReference type="GO" id="GO:0006098">
    <property type="term" value="P:pentose-phosphate shunt"/>
    <property type="evidence" value="ECO:0007669"/>
    <property type="project" value="UniProtKB-UniRule"/>
</dbReference>
<evidence type="ECO:0000256" key="1">
    <source>
        <dbReference type="ARBA" id="ARBA00001782"/>
    </source>
</evidence>
<keyword evidence="16" id="KW-1185">Reference proteome</keyword>
<dbReference type="NCBIfam" id="NF004076">
    <property type="entry name" value="PRK05581.1-4"/>
    <property type="match status" value="1"/>
</dbReference>
<proteinExistence type="inferred from homology"/>
<dbReference type="SUPFAM" id="SSF51366">
    <property type="entry name" value="Ribulose-phoshate binding barrel"/>
    <property type="match status" value="1"/>
</dbReference>
<evidence type="ECO:0000256" key="3">
    <source>
        <dbReference type="ARBA" id="ARBA00001941"/>
    </source>
</evidence>
<evidence type="ECO:0000256" key="10">
    <source>
        <dbReference type="HAMAP-Rule" id="MF_02227"/>
    </source>
</evidence>
<dbReference type="GO" id="GO:0005737">
    <property type="term" value="C:cytoplasm"/>
    <property type="evidence" value="ECO:0007669"/>
    <property type="project" value="UniProtKB-ARBA"/>
</dbReference>
<comment type="function">
    <text evidence="10">Catalyzes the reversible epimerization of D-ribulose 5-phosphate to D-xylulose 5-phosphate.</text>
</comment>
<evidence type="ECO:0000313" key="15">
    <source>
        <dbReference type="EMBL" id="MDO5456892.1"/>
    </source>
</evidence>
<evidence type="ECO:0000256" key="2">
    <source>
        <dbReference type="ARBA" id="ARBA00001936"/>
    </source>
</evidence>
<comment type="pathway">
    <text evidence="10">Carbohydrate degradation.</text>
</comment>
<keyword evidence="13" id="KW-0862">Zinc</keyword>
<feature type="binding site" evidence="10">
    <location>
        <begin position="171"/>
        <end position="173"/>
    </location>
    <ligand>
        <name>substrate</name>
    </ligand>
</feature>
<dbReference type="Gene3D" id="3.20.20.70">
    <property type="entry name" value="Aldolase class I"/>
    <property type="match status" value="1"/>
</dbReference>
<evidence type="ECO:0000256" key="4">
    <source>
        <dbReference type="ARBA" id="ARBA00001947"/>
    </source>
</evidence>
<evidence type="ECO:0000256" key="14">
    <source>
        <dbReference type="PIRSR" id="PIRSR001461-3"/>
    </source>
</evidence>
<evidence type="ECO:0000256" key="7">
    <source>
        <dbReference type="ARBA" id="ARBA00013188"/>
    </source>
</evidence>
<gene>
    <name evidence="10 15" type="primary">rpe</name>
    <name evidence="15" type="ORF">Q4F26_00970</name>
</gene>
<evidence type="ECO:0000256" key="13">
    <source>
        <dbReference type="PIRSR" id="PIRSR001461-2"/>
    </source>
</evidence>
<evidence type="ECO:0000313" key="16">
    <source>
        <dbReference type="Proteomes" id="UP001171751"/>
    </source>
</evidence>
<comment type="similarity">
    <text evidence="6 10 11">Belongs to the ribulose-phosphate 3-epimerase family.</text>
</comment>
<comment type="cofactor">
    <cofactor evidence="5">
        <name>Fe(2+)</name>
        <dbReference type="ChEBI" id="CHEBI:29033"/>
    </cofactor>
</comment>
<comment type="cofactor">
    <cofactor evidence="10 13">
        <name>a divalent metal cation</name>
        <dbReference type="ChEBI" id="CHEBI:60240"/>
    </cofactor>
    <text evidence="10 13">Binds 1 divalent metal cation per subunit.</text>
</comment>
<dbReference type="EC" id="5.1.3.1" evidence="7 10"/>
<feature type="binding site" evidence="10 13">
    <location>
        <position position="171"/>
    </location>
    <ligand>
        <name>a divalent metal cation</name>
        <dbReference type="ChEBI" id="CHEBI:60240"/>
    </ligand>
</feature>
<dbReference type="PIRSF" id="PIRSF001461">
    <property type="entry name" value="RPE"/>
    <property type="match status" value="1"/>
</dbReference>
<dbReference type="InterPro" id="IPR000056">
    <property type="entry name" value="Ribul_P_3_epim-like"/>
</dbReference>
<name>A0AA43UBP7_9LACT</name>
<feature type="active site" description="Proton acceptor" evidence="10 12">
    <location>
        <position position="31"/>
    </location>
</feature>
<comment type="cofactor">
    <cofactor evidence="4">
        <name>Zn(2+)</name>
        <dbReference type="ChEBI" id="CHEBI:29105"/>
    </cofactor>
</comment>
<dbReference type="Pfam" id="PF00834">
    <property type="entry name" value="Ribul_P_3_epim"/>
    <property type="match status" value="1"/>
</dbReference>
<dbReference type="PROSITE" id="PS01086">
    <property type="entry name" value="RIBUL_P_3_EPIMER_2"/>
    <property type="match status" value="1"/>
</dbReference>
<feature type="binding site" evidence="10 14">
    <location>
        <begin position="138"/>
        <end position="141"/>
    </location>
    <ligand>
        <name>substrate</name>
    </ligand>
</feature>
<dbReference type="PANTHER" id="PTHR11749">
    <property type="entry name" value="RIBULOSE-5-PHOSPHATE-3-EPIMERASE"/>
    <property type="match status" value="1"/>
</dbReference>
<dbReference type="NCBIfam" id="TIGR01163">
    <property type="entry name" value="rpe"/>
    <property type="match status" value="1"/>
</dbReference>
<dbReference type="HAMAP" id="MF_02227">
    <property type="entry name" value="RPE"/>
    <property type="match status" value="1"/>
</dbReference>
<reference evidence="15" key="1">
    <citation type="submission" date="2023-07" db="EMBL/GenBank/DDBJ databases">
        <title>Between Cages and Wild: Unraveling the Impact of Captivity on Animal Microbiomes and Antimicrobial Resistance.</title>
        <authorList>
            <person name="Schmartz G.P."/>
            <person name="Rehner J."/>
            <person name="Schuff M.J."/>
            <person name="Becker S.L."/>
            <person name="Kravczyk M."/>
            <person name="Gurevich A."/>
            <person name="Francke R."/>
            <person name="Mueller R."/>
            <person name="Keller V."/>
            <person name="Keller A."/>
        </authorList>
    </citation>
    <scope>NUCLEOTIDE SEQUENCE</scope>
    <source>
        <strain evidence="15">S39M_St_73</strain>
    </source>
</reference>
<feature type="binding site" evidence="10 14">
    <location>
        <begin position="193"/>
        <end position="194"/>
    </location>
    <ligand>
        <name>substrate</name>
    </ligand>
</feature>
<comment type="caution">
    <text evidence="15">The sequence shown here is derived from an EMBL/GenBank/DDBJ whole genome shotgun (WGS) entry which is preliminary data.</text>
</comment>
<dbReference type="Proteomes" id="UP001171751">
    <property type="component" value="Unassembled WGS sequence"/>
</dbReference>
<feature type="binding site" evidence="14">
    <location>
        <position position="173"/>
    </location>
    <ligand>
        <name>substrate</name>
    </ligand>
</feature>
<sequence>MIIAPSILSADLYNLENDLKKIGNADWIHIDSMDGVFVNNLTFGSNIVHAIRPHTDQLLDCHLMVDRPEKYIDAYAEAGADIITIHYEATPHPHRVLQQIREKGIRAGISINPGTSVEAIKALLPFVDLVLVMTVNPGFGGQSFIPEMLDKVSLLSDLRRINSYSFYIQVDGGVTNETAVDCVEAGADCLVSGSYVFNQEDPQEAISHMQNL</sequence>
<keyword evidence="13" id="KW-0464">Manganese</keyword>
<dbReference type="GO" id="GO:0046872">
    <property type="term" value="F:metal ion binding"/>
    <property type="evidence" value="ECO:0007669"/>
    <property type="project" value="UniProtKB-UniRule"/>
</dbReference>
<evidence type="ECO:0000256" key="6">
    <source>
        <dbReference type="ARBA" id="ARBA00009541"/>
    </source>
</evidence>
<dbReference type="EMBL" id="JAUNQW010000002">
    <property type="protein sequence ID" value="MDO5456892.1"/>
    <property type="molecule type" value="Genomic_DNA"/>
</dbReference>
<dbReference type="InterPro" id="IPR013785">
    <property type="entry name" value="Aldolase_TIM"/>
</dbReference>
<accession>A0AA43UBP7</accession>
<evidence type="ECO:0000256" key="11">
    <source>
        <dbReference type="PIRNR" id="PIRNR001461"/>
    </source>
</evidence>
<evidence type="ECO:0000256" key="8">
    <source>
        <dbReference type="ARBA" id="ARBA00022723"/>
    </source>
</evidence>
<feature type="binding site" evidence="10 13">
    <location>
        <position position="62"/>
    </location>
    <ligand>
        <name>a divalent metal cation</name>
        <dbReference type="ChEBI" id="CHEBI:60240"/>
    </ligand>
</feature>
<evidence type="ECO:0000256" key="9">
    <source>
        <dbReference type="ARBA" id="ARBA00023235"/>
    </source>
</evidence>
<protein>
    <recommendedName>
        <fullName evidence="7 10">Ribulose-phosphate 3-epimerase</fullName>
        <ecNumber evidence="7 10">5.1.3.1</ecNumber>
    </recommendedName>
</protein>
<evidence type="ECO:0000256" key="12">
    <source>
        <dbReference type="PIRSR" id="PIRSR001461-1"/>
    </source>
</evidence>
<dbReference type="GO" id="GO:0019323">
    <property type="term" value="P:pentose catabolic process"/>
    <property type="evidence" value="ECO:0007669"/>
    <property type="project" value="UniProtKB-UniRule"/>
</dbReference>
<dbReference type="CDD" id="cd00429">
    <property type="entry name" value="RPE"/>
    <property type="match status" value="1"/>
</dbReference>
<dbReference type="FunFam" id="3.20.20.70:FF:000004">
    <property type="entry name" value="Ribulose-phosphate 3-epimerase"/>
    <property type="match status" value="1"/>
</dbReference>
<keyword evidence="13" id="KW-0170">Cobalt</keyword>
<comment type="cofactor">
    <cofactor evidence="2">
        <name>Mn(2+)</name>
        <dbReference type="ChEBI" id="CHEBI:29035"/>
    </cofactor>
</comment>
<feature type="binding site" evidence="10 13">
    <location>
        <position position="31"/>
    </location>
    <ligand>
        <name>a divalent metal cation</name>
        <dbReference type="ChEBI" id="CHEBI:60240"/>
    </ligand>
</feature>